<comment type="caution">
    <text evidence="1">The sequence shown here is derived from an EMBL/GenBank/DDBJ whole genome shotgun (WGS) entry which is preliminary data.</text>
</comment>
<name>A0A1G2BKL1_9BACT</name>
<proteinExistence type="predicted"/>
<reference evidence="1 2" key="1">
    <citation type="journal article" date="2016" name="Nat. Commun.">
        <title>Thousands of microbial genomes shed light on interconnected biogeochemical processes in an aquifer system.</title>
        <authorList>
            <person name="Anantharaman K."/>
            <person name="Brown C.T."/>
            <person name="Hug L.A."/>
            <person name="Sharon I."/>
            <person name="Castelle C.J."/>
            <person name="Probst A.J."/>
            <person name="Thomas B.C."/>
            <person name="Singh A."/>
            <person name="Wilkins M.J."/>
            <person name="Karaoz U."/>
            <person name="Brodie E.L."/>
            <person name="Williams K.H."/>
            <person name="Hubbard S.S."/>
            <person name="Banfield J.F."/>
        </authorList>
    </citation>
    <scope>NUCLEOTIDE SEQUENCE [LARGE SCALE GENOMIC DNA]</scope>
</reference>
<dbReference type="Proteomes" id="UP000177817">
    <property type="component" value="Unassembled WGS sequence"/>
</dbReference>
<evidence type="ECO:0008006" key="3">
    <source>
        <dbReference type="Google" id="ProtNLM"/>
    </source>
</evidence>
<dbReference type="EMBL" id="MHKK01000044">
    <property type="protein sequence ID" value="OGY89049.1"/>
    <property type="molecule type" value="Genomic_DNA"/>
</dbReference>
<evidence type="ECO:0000313" key="2">
    <source>
        <dbReference type="Proteomes" id="UP000177817"/>
    </source>
</evidence>
<protein>
    <recommendedName>
        <fullName evidence="3">Type II secretion system protein GspG C-terminal domain-containing protein</fullName>
    </recommendedName>
</protein>
<evidence type="ECO:0000313" key="1">
    <source>
        <dbReference type="EMBL" id="OGY89049.1"/>
    </source>
</evidence>
<gene>
    <name evidence="1" type="ORF">A2677_03020</name>
</gene>
<dbReference type="AlphaFoldDB" id="A0A1G2BKL1"/>
<organism evidence="1 2">
    <name type="scientific">Candidatus Komeilibacteria bacterium RIFCSPHIGHO2_01_FULL_52_14</name>
    <dbReference type="NCBI Taxonomy" id="1798549"/>
    <lineage>
        <taxon>Bacteria</taxon>
        <taxon>Candidatus Komeiliibacteriota</taxon>
    </lineage>
</organism>
<accession>A0A1G2BKL1</accession>
<sequence length="146" mass="16444">MLSSIQRIRLYGVIVTAFVLLSGLLMNLSAHAKYADIVTLNEVRSFANAAEWYKQDIWQYPAGDRIDLRNAFVLSERGFANGQTVYYSGNIPSNRAVIYRSDGTGYTISFTLRQAWPGEKLPSRKCIMSTFTKLTCADDEKEKQGT</sequence>